<feature type="transmembrane region" description="Helical" evidence="1">
    <location>
        <begin position="42"/>
        <end position="68"/>
    </location>
</feature>
<dbReference type="AlphaFoldDB" id="A0A914BZM0"/>
<feature type="transmembrane region" description="Helical" evidence="1">
    <location>
        <begin position="5"/>
        <end position="22"/>
    </location>
</feature>
<dbReference type="WBParaSite" id="ACRNAN_Path_1341.g5259.t1">
    <property type="protein sequence ID" value="ACRNAN_Path_1341.g5259.t1"/>
    <property type="gene ID" value="ACRNAN_Path_1341.g5259"/>
</dbReference>
<keyword evidence="1" id="KW-1133">Transmembrane helix</keyword>
<name>A0A914BZM0_9BILA</name>
<organism evidence="2 3">
    <name type="scientific">Acrobeloides nanus</name>
    <dbReference type="NCBI Taxonomy" id="290746"/>
    <lineage>
        <taxon>Eukaryota</taxon>
        <taxon>Metazoa</taxon>
        <taxon>Ecdysozoa</taxon>
        <taxon>Nematoda</taxon>
        <taxon>Chromadorea</taxon>
        <taxon>Rhabditida</taxon>
        <taxon>Tylenchina</taxon>
        <taxon>Cephalobomorpha</taxon>
        <taxon>Cephaloboidea</taxon>
        <taxon>Cephalobidae</taxon>
        <taxon>Acrobeloides</taxon>
    </lineage>
</organism>
<reference evidence="3" key="1">
    <citation type="submission" date="2022-11" db="UniProtKB">
        <authorList>
            <consortium name="WormBaseParasite"/>
        </authorList>
    </citation>
    <scope>IDENTIFICATION</scope>
</reference>
<sequence length="91" mass="10431">MAAITLIISTSANIATIFIYRFPPSDWNLAPMDPLMDVPKNLYTFLIYDAPWIRCQIFIIGMMTGYFLSKKSKLEIPKVEFYVVVSLYGRG</sequence>
<dbReference type="Proteomes" id="UP000887540">
    <property type="component" value="Unplaced"/>
</dbReference>
<keyword evidence="2" id="KW-1185">Reference proteome</keyword>
<accession>A0A914BZM0</accession>
<keyword evidence="1" id="KW-0812">Transmembrane</keyword>
<evidence type="ECO:0000256" key="1">
    <source>
        <dbReference type="SAM" id="Phobius"/>
    </source>
</evidence>
<evidence type="ECO:0000313" key="2">
    <source>
        <dbReference type="Proteomes" id="UP000887540"/>
    </source>
</evidence>
<proteinExistence type="predicted"/>
<protein>
    <submittedName>
        <fullName evidence="3">Uncharacterized protein</fullName>
    </submittedName>
</protein>
<keyword evidence="1" id="KW-0472">Membrane</keyword>
<evidence type="ECO:0000313" key="3">
    <source>
        <dbReference type="WBParaSite" id="ACRNAN_Path_1341.g5259.t1"/>
    </source>
</evidence>